<feature type="domain" description="HTH luxR-type" evidence="1">
    <location>
        <begin position="278"/>
        <end position="335"/>
    </location>
</feature>
<accession>A0A934SEP6</accession>
<sequence length="343" mass="37157">MSTDSDILRMLIRASAGEEDGHGSDLWPAVLDLLARATRAASVRLQVLRSGRLAFDWQSRAEMVDAGLRLAAMPSPDIIALIRSERVYAATDLPGAKGTADPLRILRVTLGRDEIAVLALMRGGEDFRAMDGLRLSNLAPYLGPALSAWQKLAAERRRARLDRQIGKRLGTGWILFAPSGQVTDMADGLAETLAADFGVRRRADGWLDLPVPTGGTTLHRAFSALEGDGAAQRVILSREPLLQMLLAPEDIGDERHVIGRVRMSLQARSLPVASVADSFGLSRGEARLAMLLCDGFSLQQAAAELGWTIETARSYSKQLYARMGVSGQTGVIRRMMDSAVWLG</sequence>
<dbReference type="Proteomes" id="UP000640485">
    <property type="component" value="Unassembled WGS sequence"/>
</dbReference>
<dbReference type="GO" id="GO:0006355">
    <property type="term" value="P:regulation of DNA-templated transcription"/>
    <property type="evidence" value="ECO:0007669"/>
    <property type="project" value="InterPro"/>
</dbReference>
<proteinExistence type="predicted"/>
<gene>
    <name evidence="2" type="ORF">JJJ17_16370</name>
</gene>
<dbReference type="Gene3D" id="1.10.10.10">
    <property type="entry name" value="Winged helix-like DNA-binding domain superfamily/Winged helix DNA-binding domain"/>
    <property type="match status" value="1"/>
</dbReference>
<evidence type="ECO:0000313" key="2">
    <source>
        <dbReference type="EMBL" id="MBK4217506.1"/>
    </source>
</evidence>
<name>A0A934SEP6_9RHOB</name>
<dbReference type="SMART" id="SM00421">
    <property type="entry name" value="HTH_LUXR"/>
    <property type="match status" value="1"/>
</dbReference>
<evidence type="ECO:0000313" key="3">
    <source>
        <dbReference type="Proteomes" id="UP000640485"/>
    </source>
</evidence>
<protein>
    <recommendedName>
        <fullName evidence="1">HTH luxR-type domain-containing protein</fullName>
    </recommendedName>
</protein>
<dbReference type="InterPro" id="IPR016032">
    <property type="entry name" value="Sig_transdc_resp-reg_C-effctor"/>
</dbReference>
<dbReference type="InterPro" id="IPR036388">
    <property type="entry name" value="WH-like_DNA-bd_sf"/>
</dbReference>
<dbReference type="EMBL" id="JAEPRQ010000007">
    <property type="protein sequence ID" value="MBK4217506.1"/>
    <property type="molecule type" value="Genomic_DNA"/>
</dbReference>
<evidence type="ECO:0000259" key="1">
    <source>
        <dbReference type="SMART" id="SM00421"/>
    </source>
</evidence>
<reference evidence="2" key="1">
    <citation type="submission" date="2021-01" db="EMBL/GenBank/DDBJ databases">
        <title>Paracoccus amoyensis sp. nov., isolated from the surface seawater along the coast of Xiamen Island, China.</title>
        <authorList>
            <person name="Lyu L."/>
        </authorList>
    </citation>
    <scope>NUCLEOTIDE SEQUENCE</scope>
    <source>
        <strain evidence="2">MJ17</strain>
    </source>
</reference>
<dbReference type="RefSeq" id="WP_200688302.1">
    <property type="nucleotide sequence ID" value="NZ_JAEPRQ010000007.1"/>
</dbReference>
<comment type="caution">
    <text evidence="2">The sequence shown here is derived from an EMBL/GenBank/DDBJ whole genome shotgun (WGS) entry which is preliminary data.</text>
</comment>
<dbReference type="AlphaFoldDB" id="A0A934SEP6"/>
<dbReference type="GO" id="GO:0003677">
    <property type="term" value="F:DNA binding"/>
    <property type="evidence" value="ECO:0007669"/>
    <property type="project" value="InterPro"/>
</dbReference>
<dbReference type="InterPro" id="IPR000792">
    <property type="entry name" value="Tscrpt_reg_LuxR_C"/>
</dbReference>
<organism evidence="2 3">
    <name type="scientific">Paracoccus caeni</name>
    <dbReference type="NCBI Taxonomy" id="657651"/>
    <lineage>
        <taxon>Bacteria</taxon>
        <taxon>Pseudomonadati</taxon>
        <taxon>Pseudomonadota</taxon>
        <taxon>Alphaproteobacteria</taxon>
        <taxon>Rhodobacterales</taxon>
        <taxon>Paracoccaceae</taxon>
        <taxon>Paracoccus</taxon>
    </lineage>
</organism>
<keyword evidence="3" id="KW-1185">Reference proteome</keyword>
<dbReference type="SUPFAM" id="SSF46894">
    <property type="entry name" value="C-terminal effector domain of the bipartite response regulators"/>
    <property type="match status" value="1"/>
</dbReference>